<dbReference type="InterPro" id="IPR011701">
    <property type="entry name" value="MFS"/>
</dbReference>
<keyword evidence="6 7" id="KW-0472">Membrane</keyword>
<dbReference type="Gene3D" id="1.20.1250.20">
    <property type="entry name" value="MFS general substrate transporter like domains"/>
    <property type="match status" value="1"/>
</dbReference>
<dbReference type="SUPFAM" id="SSF103473">
    <property type="entry name" value="MFS general substrate transporter"/>
    <property type="match status" value="1"/>
</dbReference>
<dbReference type="InterPro" id="IPR050171">
    <property type="entry name" value="MFS_Transporters"/>
</dbReference>
<dbReference type="RefSeq" id="WP_176968514.1">
    <property type="nucleotide sequence ID" value="NZ_FNON01000001.1"/>
</dbReference>
<dbReference type="InterPro" id="IPR020846">
    <property type="entry name" value="MFS_dom"/>
</dbReference>
<dbReference type="EMBL" id="FNON01000001">
    <property type="protein sequence ID" value="SDW74801.1"/>
    <property type="molecule type" value="Genomic_DNA"/>
</dbReference>
<comment type="subcellular location">
    <subcellularLocation>
        <location evidence="1">Cell membrane</location>
        <topology evidence="1">Multi-pass membrane protein</topology>
    </subcellularLocation>
</comment>
<dbReference type="STRING" id="589385.SAMN05421504_1011406"/>
<dbReference type="PANTHER" id="PTHR23517">
    <property type="entry name" value="RESISTANCE PROTEIN MDTM, PUTATIVE-RELATED-RELATED"/>
    <property type="match status" value="1"/>
</dbReference>
<evidence type="ECO:0000256" key="6">
    <source>
        <dbReference type="ARBA" id="ARBA00023136"/>
    </source>
</evidence>
<evidence type="ECO:0000259" key="8">
    <source>
        <dbReference type="PROSITE" id="PS50850"/>
    </source>
</evidence>
<proteinExistence type="predicted"/>
<feature type="transmembrane region" description="Helical" evidence="7">
    <location>
        <begin position="267"/>
        <end position="287"/>
    </location>
</feature>
<dbReference type="InterPro" id="IPR036259">
    <property type="entry name" value="MFS_trans_sf"/>
</dbReference>
<feature type="transmembrane region" description="Helical" evidence="7">
    <location>
        <begin position="152"/>
        <end position="172"/>
    </location>
</feature>
<name>A0A1H2W2M7_9PSEU</name>
<evidence type="ECO:0000256" key="4">
    <source>
        <dbReference type="ARBA" id="ARBA00022692"/>
    </source>
</evidence>
<evidence type="ECO:0000256" key="2">
    <source>
        <dbReference type="ARBA" id="ARBA00022448"/>
    </source>
</evidence>
<accession>A0A1H2W2M7</accession>
<dbReference type="GO" id="GO:0005886">
    <property type="term" value="C:plasma membrane"/>
    <property type="evidence" value="ECO:0007669"/>
    <property type="project" value="UniProtKB-SubCell"/>
</dbReference>
<keyword evidence="10" id="KW-1185">Reference proteome</keyword>
<feature type="transmembrane region" description="Helical" evidence="7">
    <location>
        <begin position="12"/>
        <end position="32"/>
    </location>
</feature>
<evidence type="ECO:0000256" key="3">
    <source>
        <dbReference type="ARBA" id="ARBA00022475"/>
    </source>
</evidence>
<dbReference type="Proteomes" id="UP000199515">
    <property type="component" value="Unassembled WGS sequence"/>
</dbReference>
<evidence type="ECO:0000313" key="9">
    <source>
        <dbReference type="EMBL" id="SDW74801.1"/>
    </source>
</evidence>
<keyword evidence="5 7" id="KW-1133">Transmembrane helix</keyword>
<feature type="transmembrane region" description="Helical" evidence="7">
    <location>
        <begin position="293"/>
        <end position="315"/>
    </location>
</feature>
<dbReference type="Pfam" id="PF07690">
    <property type="entry name" value="MFS_1"/>
    <property type="match status" value="1"/>
</dbReference>
<evidence type="ECO:0000313" key="10">
    <source>
        <dbReference type="Proteomes" id="UP000199515"/>
    </source>
</evidence>
<organism evidence="9 10">
    <name type="scientific">Amycolatopsis xylanica</name>
    <dbReference type="NCBI Taxonomy" id="589385"/>
    <lineage>
        <taxon>Bacteria</taxon>
        <taxon>Bacillati</taxon>
        <taxon>Actinomycetota</taxon>
        <taxon>Actinomycetes</taxon>
        <taxon>Pseudonocardiales</taxon>
        <taxon>Pseudonocardiaceae</taxon>
        <taxon>Amycolatopsis</taxon>
    </lineage>
</organism>
<reference evidence="9 10" key="1">
    <citation type="submission" date="2016-10" db="EMBL/GenBank/DDBJ databases">
        <authorList>
            <person name="de Groot N.N."/>
        </authorList>
    </citation>
    <scope>NUCLEOTIDE SEQUENCE [LARGE SCALE GENOMIC DNA]</scope>
    <source>
        <strain evidence="9 10">CPCC 202699</strain>
    </source>
</reference>
<feature type="transmembrane region" description="Helical" evidence="7">
    <location>
        <begin position="120"/>
        <end position="146"/>
    </location>
</feature>
<gene>
    <name evidence="9" type="ORF">SAMN05421504_1011406</name>
</gene>
<feature type="transmembrane region" description="Helical" evidence="7">
    <location>
        <begin position="322"/>
        <end position="342"/>
    </location>
</feature>
<feature type="domain" description="Major facilitator superfamily (MFS) profile" evidence="8">
    <location>
        <begin position="1"/>
        <end position="378"/>
    </location>
</feature>
<protein>
    <submittedName>
        <fullName evidence="9">Major Facilitator Superfamily protein</fullName>
    </submittedName>
</protein>
<dbReference type="AlphaFoldDB" id="A0A1H2W2M7"/>
<keyword evidence="3" id="KW-1003">Cell membrane</keyword>
<keyword evidence="4 7" id="KW-0812">Transmembrane</keyword>
<keyword evidence="2" id="KW-0813">Transport</keyword>
<evidence type="ECO:0000256" key="5">
    <source>
        <dbReference type="ARBA" id="ARBA00022989"/>
    </source>
</evidence>
<dbReference type="PROSITE" id="PS50850">
    <property type="entry name" value="MFS"/>
    <property type="match status" value="1"/>
</dbReference>
<feature type="transmembrane region" description="Helical" evidence="7">
    <location>
        <begin position="198"/>
        <end position="221"/>
    </location>
</feature>
<sequence>MHRFIASTRVVTSFGYFLTIPLLGSIALQAGAMAPAEVGLLIAVHTLCRRTFAVPVGLLCDRWAPERVLVTGLLLEAAGYLVLASSMSFPLWLVALTVDGLGGLAYNASSKVVLADAATASAFAGFYVATNVGAFLGPLVAAGLSAAGAPRAVFAISAVLYVASAVAAVVRFRRVRRPSAKVTSLWRQALAPLADRGFAGYCLLTVPLWFGMSLLVAALPLEAAGRGLGYLEVGLINALNALAVVLLGKRVGRRTDGHTLPQRAGTLVCSALFMAVGCALCIAQPYWTLYTAMALLTAGELALFAAAEVIAVQLAPAGSTGVYLGYMTTAWAIGGAAAGLFAGALLDGSAAGRLGFWLSASLVLFADAAGYVLLRRRIARLQLVS</sequence>
<feature type="transmembrane region" description="Helical" evidence="7">
    <location>
        <begin position="354"/>
        <end position="374"/>
    </location>
</feature>
<dbReference type="PANTHER" id="PTHR23517:SF2">
    <property type="entry name" value="MULTIDRUG RESISTANCE PROTEIN MDTH"/>
    <property type="match status" value="1"/>
</dbReference>
<evidence type="ECO:0000256" key="1">
    <source>
        <dbReference type="ARBA" id="ARBA00004651"/>
    </source>
</evidence>
<dbReference type="GO" id="GO:0022857">
    <property type="term" value="F:transmembrane transporter activity"/>
    <property type="evidence" value="ECO:0007669"/>
    <property type="project" value="InterPro"/>
</dbReference>
<feature type="transmembrane region" description="Helical" evidence="7">
    <location>
        <begin position="89"/>
        <end position="108"/>
    </location>
</feature>
<feature type="transmembrane region" description="Helical" evidence="7">
    <location>
        <begin position="227"/>
        <end position="247"/>
    </location>
</feature>
<evidence type="ECO:0000256" key="7">
    <source>
        <dbReference type="SAM" id="Phobius"/>
    </source>
</evidence>